<evidence type="ECO:0000313" key="2">
    <source>
        <dbReference type="EMBL" id="KAJ6691388.1"/>
    </source>
</evidence>
<keyword evidence="3" id="KW-1185">Reference proteome</keyword>
<protein>
    <submittedName>
        <fullName evidence="2">Uncharacterized protein</fullName>
    </submittedName>
</protein>
<evidence type="ECO:0000256" key="1">
    <source>
        <dbReference type="SAM" id="MobiDB-lite"/>
    </source>
</evidence>
<name>A0A9Q0PN62_9ROSI</name>
<feature type="non-terminal residue" evidence="2">
    <location>
        <position position="53"/>
    </location>
</feature>
<comment type="caution">
    <text evidence="2">The sequence shown here is derived from an EMBL/GenBank/DDBJ whole genome shotgun (WGS) entry which is preliminary data.</text>
</comment>
<sequence length="53" mass="5709">MGSSSAPFILDLLKRAPLDDTTNQKNATQKGSRNFIPSSTLKQKANSSSVKTK</sequence>
<gene>
    <name evidence="2" type="ORF">OIU74_015983</name>
</gene>
<organism evidence="2 3">
    <name type="scientific">Salix koriyanagi</name>
    <dbReference type="NCBI Taxonomy" id="2511006"/>
    <lineage>
        <taxon>Eukaryota</taxon>
        <taxon>Viridiplantae</taxon>
        <taxon>Streptophyta</taxon>
        <taxon>Embryophyta</taxon>
        <taxon>Tracheophyta</taxon>
        <taxon>Spermatophyta</taxon>
        <taxon>Magnoliopsida</taxon>
        <taxon>eudicotyledons</taxon>
        <taxon>Gunneridae</taxon>
        <taxon>Pentapetalae</taxon>
        <taxon>rosids</taxon>
        <taxon>fabids</taxon>
        <taxon>Malpighiales</taxon>
        <taxon>Salicaceae</taxon>
        <taxon>Saliceae</taxon>
        <taxon>Salix</taxon>
    </lineage>
</organism>
<dbReference type="AlphaFoldDB" id="A0A9Q0PN62"/>
<proteinExistence type="predicted"/>
<evidence type="ECO:0000313" key="3">
    <source>
        <dbReference type="Proteomes" id="UP001151752"/>
    </source>
</evidence>
<dbReference type="Proteomes" id="UP001151752">
    <property type="component" value="Chromosome 17"/>
</dbReference>
<dbReference type="EMBL" id="JAPFFM010000018">
    <property type="protein sequence ID" value="KAJ6691388.1"/>
    <property type="molecule type" value="Genomic_DNA"/>
</dbReference>
<feature type="region of interest" description="Disordered" evidence="1">
    <location>
        <begin position="16"/>
        <end position="53"/>
    </location>
</feature>
<feature type="compositionally biased region" description="Polar residues" evidence="1">
    <location>
        <begin position="20"/>
        <end position="53"/>
    </location>
</feature>
<reference evidence="2" key="2">
    <citation type="journal article" date="2023" name="Int. J. Mol. Sci.">
        <title>De Novo Assembly and Annotation of 11 Diverse Shrub Willow (Salix) Genomes Reveals Novel Gene Organization in Sex-Linked Regions.</title>
        <authorList>
            <person name="Hyden B."/>
            <person name="Feng K."/>
            <person name="Yates T.B."/>
            <person name="Jawdy S."/>
            <person name="Cereghino C."/>
            <person name="Smart L.B."/>
            <person name="Muchero W."/>
        </authorList>
    </citation>
    <scope>NUCLEOTIDE SEQUENCE</scope>
    <source>
        <tissue evidence="2">Shoot tip</tissue>
    </source>
</reference>
<reference evidence="2" key="1">
    <citation type="submission" date="2022-11" db="EMBL/GenBank/DDBJ databases">
        <authorList>
            <person name="Hyden B.L."/>
            <person name="Feng K."/>
            <person name="Yates T."/>
            <person name="Jawdy S."/>
            <person name="Smart L.B."/>
            <person name="Muchero W."/>
        </authorList>
    </citation>
    <scope>NUCLEOTIDE SEQUENCE</scope>
    <source>
        <tissue evidence="2">Shoot tip</tissue>
    </source>
</reference>
<accession>A0A9Q0PN62</accession>